<keyword evidence="1" id="KW-0378">Hydrolase</keyword>
<dbReference type="Proteomes" id="UP000824161">
    <property type="component" value="Unassembled WGS sequence"/>
</dbReference>
<dbReference type="FunFam" id="3.40.50.1000:FF:000022">
    <property type="entry name" value="Phosphoglycolate phosphatase"/>
    <property type="match status" value="1"/>
</dbReference>
<dbReference type="InterPro" id="IPR023214">
    <property type="entry name" value="HAD_sf"/>
</dbReference>
<accession>A0A9D1HBD1</accession>
<evidence type="ECO:0000313" key="1">
    <source>
        <dbReference type="EMBL" id="HIT98484.1"/>
    </source>
</evidence>
<reference evidence="1" key="2">
    <citation type="journal article" date="2021" name="PeerJ">
        <title>Extensive microbial diversity within the chicken gut microbiome revealed by metagenomics and culture.</title>
        <authorList>
            <person name="Gilroy R."/>
            <person name="Ravi A."/>
            <person name="Getino M."/>
            <person name="Pursley I."/>
            <person name="Horton D.L."/>
            <person name="Alikhan N.F."/>
            <person name="Baker D."/>
            <person name="Gharbi K."/>
            <person name="Hall N."/>
            <person name="Watson M."/>
            <person name="Adriaenssens E.M."/>
            <person name="Foster-Nyarko E."/>
            <person name="Jarju S."/>
            <person name="Secka A."/>
            <person name="Antonio M."/>
            <person name="Oren A."/>
            <person name="Chaudhuri R.R."/>
            <person name="La Ragione R."/>
            <person name="Hildebrand F."/>
            <person name="Pallen M.J."/>
        </authorList>
    </citation>
    <scope>NUCLEOTIDE SEQUENCE</scope>
    <source>
        <strain evidence="1">1383</strain>
    </source>
</reference>
<dbReference type="GO" id="GO:0016787">
    <property type="term" value="F:hydrolase activity"/>
    <property type="evidence" value="ECO:0007669"/>
    <property type="project" value="UniProtKB-KW"/>
</dbReference>
<proteinExistence type="predicted"/>
<gene>
    <name evidence="1" type="ORF">IAC44_06580</name>
</gene>
<dbReference type="InterPro" id="IPR041492">
    <property type="entry name" value="HAD_2"/>
</dbReference>
<evidence type="ECO:0000313" key="2">
    <source>
        <dbReference type="Proteomes" id="UP000824161"/>
    </source>
</evidence>
<protein>
    <submittedName>
        <fullName evidence="1">HAD family hydrolase</fullName>
    </submittedName>
</protein>
<organism evidence="1 2">
    <name type="scientific">Candidatus Merdimorpha stercoravium</name>
    <dbReference type="NCBI Taxonomy" id="2840863"/>
    <lineage>
        <taxon>Bacteria</taxon>
        <taxon>Pseudomonadati</taxon>
        <taxon>Bacteroidota</taxon>
        <taxon>Flavobacteriia</taxon>
        <taxon>Flavobacteriales</taxon>
        <taxon>Candidatus Merdimorpha</taxon>
    </lineage>
</organism>
<sequence length="216" mass="24165">MPRYAYCLFDLDGTLTDPGEGITRSVAYALSFFGLEVKDRTALYPFIGPPLVDSFSTFYGFSTEQARQAVERYREYFSRQGIFENELYPGIKELLENLKRHGVRILLASSKPELYARKILEHFQLLPFFDFVAAATMDDARSKKTDVVRYALETCGISPDRAVMIGDRQHDIEGAKDNALESIGVLWGYGSREELSAAGATRLAESVPQLASLLGL</sequence>
<dbReference type="SUPFAM" id="SSF56784">
    <property type="entry name" value="HAD-like"/>
    <property type="match status" value="1"/>
</dbReference>
<dbReference type="InterPro" id="IPR036412">
    <property type="entry name" value="HAD-like_sf"/>
</dbReference>
<dbReference type="PANTHER" id="PTHR43434:SF20">
    <property type="entry name" value="5'-NUCLEOTIDASE"/>
    <property type="match status" value="1"/>
</dbReference>
<dbReference type="CDD" id="cd04302">
    <property type="entry name" value="HAD_5NT"/>
    <property type="match status" value="1"/>
</dbReference>
<dbReference type="AlphaFoldDB" id="A0A9D1HBD1"/>
<dbReference type="SFLD" id="SFLDG01135">
    <property type="entry name" value="C1.5.6:_HAD__Beta-PGM__Phospha"/>
    <property type="match status" value="1"/>
</dbReference>
<dbReference type="Gene3D" id="1.10.150.240">
    <property type="entry name" value="Putative phosphatase, domain 2"/>
    <property type="match status" value="1"/>
</dbReference>
<reference evidence="1" key="1">
    <citation type="submission" date="2020-10" db="EMBL/GenBank/DDBJ databases">
        <authorList>
            <person name="Gilroy R."/>
        </authorList>
    </citation>
    <scope>NUCLEOTIDE SEQUENCE</scope>
    <source>
        <strain evidence="1">1383</strain>
    </source>
</reference>
<name>A0A9D1HBD1_9FLAO</name>
<dbReference type="InterPro" id="IPR023198">
    <property type="entry name" value="PGP-like_dom2"/>
</dbReference>
<dbReference type="GO" id="GO:0004713">
    <property type="term" value="F:protein tyrosine kinase activity"/>
    <property type="evidence" value="ECO:0007669"/>
    <property type="project" value="TreeGrafter"/>
</dbReference>
<dbReference type="InterPro" id="IPR050155">
    <property type="entry name" value="HAD-like_hydrolase_sf"/>
</dbReference>
<dbReference type="InterPro" id="IPR006439">
    <property type="entry name" value="HAD-SF_hydro_IA"/>
</dbReference>
<dbReference type="NCBIfam" id="TIGR01549">
    <property type="entry name" value="HAD-SF-IA-v1"/>
    <property type="match status" value="1"/>
</dbReference>
<dbReference type="PANTHER" id="PTHR43434">
    <property type="entry name" value="PHOSPHOGLYCOLATE PHOSPHATASE"/>
    <property type="match status" value="1"/>
</dbReference>
<dbReference type="EMBL" id="DVLY01000166">
    <property type="protein sequence ID" value="HIT98484.1"/>
    <property type="molecule type" value="Genomic_DNA"/>
</dbReference>
<dbReference type="GO" id="GO:0005829">
    <property type="term" value="C:cytosol"/>
    <property type="evidence" value="ECO:0007669"/>
    <property type="project" value="TreeGrafter"/>
</dbReference>
<dbReference type="SFLD" id="SFLDS00003">
    <property type="entry name" value="Haloacid_Dehalogenase"/>
    <property type="match status" value="1"/>
</dbReference>
<dbReference type="Gene3D" id="3.40.50.1000">
    <property type="entry name" value="HAD superfamily/HAD-like"/>
    <property type="match status" value="1"/>
</dbReference>
<dbReference type="Pfam" id="PF13419">
    <property type="entry name" value="HAD_2"/>
    <property type="match status" value="1"/>
</dbReference>
<dbReference type="SFLD" id="SFLDG01129">
    <property type="entry name" value="C1.5:_HAD__Beta-PGM__Phosphata"/>
    <property type="match status" value="1"/>
</dbReference>
<comment type="caution">
    <text evidence="1">The sequence shown here is derived from an EMBL/GenBank/DDBJ whole genome shotgun (WGS) entry which is preliminary data.</text>
</comment>